<accession>A0A9W9W1V6</accession>
<evidence type="ECO:0000256" key="9">
    <source>
        <dbReference type="ARBA" id="ARBA00023295"/>
    </source>
</evidence>
<evidence type="ECO:0000256" key="1">
    <source>
        <dbReference type="ARBA" id="ARBA00001452"/>
    </source>
</evidence>
<proteinExistence type="inferred from homology"/>
<keyword evidence="7 12" id="KW-0472">Membrane</keyword>
<dbReference type="GeneID" id="81368894"/>
<evidence type="ECO:0000256" key="4">
    <source>
        <dbReference type="ARBA" id="ARBA00012350"/>
    </source>
</evidence>
<dbReference type="GO" id="GO:0012505">
    <property type="term" value="C:endomembrane system"/>
    <property type="evidence" value="ECO:0007669"/>
    <property type="project" value="UniProtKB-SubCell"/>
</dbReference>
<evidence type="ECO:0000256" key="5">
    <source>
        <dbReference type="ARBA" id="ARBA00022729"/>
    </source>
</evidence>
<evidence type="ECO:0000256" key="2">
    <source>
        <dbReference type="ARBA" id="ARBA00004308"/>
    </source>
</evidence>
<feature type="chain" id="PRO_5040933609" description="Mannan endo-1,6-alpha-mannosidase" evidence="13">
    <location>
        <begin position="22"/>
        <end position="460"/>
    </location>
</feature>
<evidence type="ECO:0000256" key="12">
    <source>
        <dbReference type="SAM" id="Phobius"/>
    </source>
</evidence>
<dbReference type="Proteomes" id="UP001147747">
    <property type="component" value="Unassembled WGS sequence"/>
</dbReference>
<reference evidence="14" key="1">
    <citation type="submission" date="2022-12" db="EMBL/GenBank/DDBJ databases">
        <authorList>
            <person name="Petersen C."/>
        </authorList>
    </citation>
    <scope>NUCLEOTIDE SEQUENCE</scope>
    <source>
        <strain evidence="14">IBT 29677</strain>
    </source>
</reference>
<dbReference type="Gene3D" id="1.50.10.20">
    <property type="match status" value="1"/>
</dbReference>
<feature type="compositionally biased region" description="Low complexity" evidence="11">
    <location>
        <begin position="399"/>
        <end position="429"/>
    </location>
</feature>
<keyword evidence="9 10" id="KW-0326">Glycosidase</keyword>
<comment type="caution">
    <text evidence="14">The sequence shown here is derived from an EMBL/GenBank/DDBJ whole genome shotgun (WGS) entry which is preliminary data.</text>
</comment>
<reference evidence="14" key="2">
    <citation type="journal article" date="2023" name="IMA Fungus">
        <title>Comparative genomic study of the Penicillium genus elucidates a diverse pangenome and 15 lateral gene transfer events.</title>
        <authorList>
            <person name="Petersen C."/>
            <person name="Sorensen T."/>
            <person name="Nielsen M.R."/>
            <person name="Sondergaard T.E."/>
            <person name="Sorensen J.L."/>
            <person name="Fitzpatrick D.A."/>
            <person name="Frisvad J.C."/>
            <person name="Nielsen K.L."/>
        </authorList>
    </citation>
    <scope>NUCLEOTIDE SEQUENCE</scope>
    <source>
        <strain evidence="14">IBT 29677</strain>
    </source>
</reference>
<comment type="similarity">
    <text evidence="3 10">Belongs to the glycosyl hydrolase 76 family.</text>
</comment>
<dbReference type="PANTHER" id="PTHR12145:SF37">
    <property type="entry name" value="MANNAN ENDO-1,6-ALPHA-MANNOSIDASE"/>
    <property type="match status" value="1"/>
</dbReference>
<dbReference type="InterPro" id="IPR008928">
    <property type="entry name" value="6-hairpin_glycosidase_sf"/>
</dbReference>
<feature type="signal peptide" evidence="13">
    <location>
        <begin position="1"/>
        <end position="21"/>
    </location>
</feature>
<dbReference type="AlphaFoldDB" id="A0A9W9W1V6"/>
<name>A0A9W9W1V6_9EURO</name>
<feature type="transmembrane region" description="Helical" evidence="12">
    <location>
        <begin position="437"/>
        <end position="459"/>
    </location>
</feature>
<dbReference type="GO" id="GO:0016052">
    <property type="term" value="P:carbohydrate catabolic process"/>
    <property type="evidence" value="ECO:0007669"/>
    <property type="project" value="InterPro"/>
</dbReference>
<sequence>MLGPNLKAALTVTLLAGSAAAIDLNIKDEQSIKDAAKTAASGAMTFYSDRSSDIPGYMSEGWWKGAALFNVMIEYWSLTGDDSNNDAVSEGMYWQRGADDNYMPTNVSSFMGNDDQLTWGLAAMTAAELDYPQRSSMPSWETLAENVWNTVSSRWDTDNCDGGLRWQIWPYQAGYDMKNSVTNGALFALSARLARFTNNQTYADWAEKIWDWSAKTPLLNEKTWNIADTTSCNTNCSDHGDWQWTFNYGLYMSGAAFMYNQTDGKSKWKNGLTGLLNTSQDFFPEKYGGKILSEFTCEPRGNCDTSQILFKGLFAQDLALIAQVAPYTESDILPLLQGSATAAAKSCTGGKNDDLCGIKWYTSKYDETEGLEQQISATALFVANLINFDQKALITESTAKNSNSSSTTSGSPSSTSNGTTVVTETASASGGKGDGNGAGMLASGPVVLISAMVMAILSIL</sequence>
<dbReference type="SUPFAM" id="SSF48208">
    <property type="entry name" value="Six-hairpin glycosidases"/>
    <property type="match status" value="1"/>
</dbReference>
<dbReference type="FunFam" id="1.50.10.20:FF:000006">
    <property type="entry name" value="Mannan endo-1,6-alpha-mannosidase"/>
    <property type="match status" value="1"/>
</dbReference>
<evidence type="ECO:0000313" key="15">
    <source>
        <dbReference type="Proteomes" id="UP001147747"/>
    </source>
</evidence>
<keyword evidence="5 13" id="KW-0732">Signal</keyword>
<dbReference type="Pfam" id="PF03663">
    <property type="entry name" value="Glyco_hydro_76"/>
    <property type="match status" value="1"/>
</dbReference>
<keyword evidence="8" id="KW-0325">Glycoprotein</keyword>
<evidence type="ECO:0000256" key="3">
    <source>
        <dbReference type="ARBA" id="ARBA00009699"/>
    </source>
</evidence>
<dbReference type="EMBL" id="JAPZBU010000006">
    <property type="protein sequence ID" value="KAJ5397164.1"/>
    <property type="molecule type" value="Genomic_DNA"/>
</dbReference>
<organism evidence="14 15">
    <name type="scientific">Penicillium cosmopolitanum</name>
    <dbReference type="NCBI Taxonomy" id="1131564"/>
    <lineage>
        <taxon>Eukaryota</taxon>
        <taxon>Fungi</taxon>
        <taxon>Dikarya</taxon>
        <taxon>Ascomycota</taxon>
        <taxon>Pezizomycotina</taxon>
        <taxon>Eurotiomycetes</taxon>
        <taxon>Eurotiomycetidae</taxon>
        <taxon>Eurotiales</taxon>
        <taxon>Aspergillaceae</taxon>
        <taxon>Penicillium</taxon>
    </lineage>
</organism>
<evidence type="ECO:0000313" key="14">
    <source>
        <dbReference type="EMBL" id="KAJ5397164.1"/>
    </source>
</evidence>
<evidence type="ECO:0000256" key="10">
    <source>
        <dbReference type="PIRNR" id="PIRNR016302"/>
    </source>
</evidence>
<dbReference type="GO" id="GO:0008496">
    <property type="term" value="F:mannan endo-1,6-alpha-mannosidase activity"/>
    <property type="evidence" value="ECO:0007669"/>
    <property type="project" value="UniProtKB-UniRule"/>
</dbReference>
<dbReference type="OrthoDB" id="4187847at2759"/>
<comment type="subcellular location">
    <subcellularLocation>
        <location evidence="2">Endomembrane system</location>
    </subcellularLocation>
</comment>
<keyword evidence="12" id="KW-0812">Transmembrane</keyword>
<dbReference type="EC" id="3.2.1.101" evidence="4 10"/>
<keyword evidence="15" id="KW-1185">Reference proteome</keyword>
<evidence type="ECO:0000256" key="7">
    <source>
        <dbReference type="ARBA" id="ARBA00023136"/>
    </source>
</evidence>
<dbReference type="PANTHER" id="PTHR12145">
    <property type="entry name" value="MANNAN ENDO-1,6-ALPHA-MANNOSIDASE DCW1"/>
    <property type="match status" value="1"/>
</dbReference>
<evidence type="ECO:0000256" key="6">
    <source>
        <dbReference type="ARBA" id="ARBA00022801"/>
    </source>
</evidence>
<comment type="catalytic activity">
    <reaction evidence="1 10">
        <text>Random hydrolysis of (1-&gt;6)-alpha-D-mannosidic linkages in unbranched (1-&gt;6)-mannans.</text>
        <dbReference type="EC" id="3.2.1.101"/>
    </reaction>
</comment>
<dbReference type="InterPro" id="IPR014480">
    <property type="entry name" value="Mannan-1_6-alpha_mannosidase"/>
</dbReference>
<evidence type="ECO:0000256" key="11">
    <source>
        <dbReference type="SAM" id="MobiDB-lite"/>
    </source>
</evidence>
<gene>
    <name evidence="14" type="ORF">N7509_005277</name>
</gene>
<keyword evidence="6 10" id="KW-0378">Hydrolase</keyword>
<dbReference type="RefSeq" id="XP_056489216.1">
    <property type="nucleotide sequence ID" value="XM_056629914.1"/>
</dbReference>
<dbReference type="GO" id="GO:0009272">
    <property type="term" value="P:fungal-type cell wall biogenesis"/>
    <property type="evidence" value="ECO:0007669"/>
    <property type="project" value="TreeGrafter"/>
</dbReference>
<dbReference type="InterPro" id="IPR005198">
    <property type="entry name" value="Glyco_hydro_76"/>
</dbReference>
<evidence type="ECO:0000256" key="13">
    <source>
        <dbReference type="SAM" id="SignalP"/>
    </source>
</evidence>
<feature type="region of interest" description="Disordered" evidence="11">
    <location>
        <begin position="399"/>
        <end position="435"/>
    </location>
</feature>
<keyword evidence="12" id="KW-1133">Transmembrane helix</keyword>
<evidence type="ECO:0000256" key="8">
    <source>
        <dbReference type="ARBA" id="ARBA00023180"/>
    </source>
</evidence>
<protein>
    <recommendedName>
        <fullName evidence="4 10">Mannan endo-1,6-alpha-mannosidase</fullName>
        <ecNumber evidence="4 10">3.2.1.101</ecNumber>
    </recommendedName>
</protein>
<dbReference type="PIRSF" id="PIRSF016302">
    <property type="entry name" value="Man_a_manosd"/>
    <property type="match status" value="1"/>
</dbReference>